<dbReference type="AlphaFoldDB" id="D8RDE3"/>
<dbReference type="InParanoid" id="D8RDE3"/>
<name>D8RDE3_SELML</name>
<keyword evidence="4" id="KW-1185">Reference proteome</keyword>
<evidence type="ECO:0000313" key="4">
    <source>
        <dbReference type="Proteomes" id="UP000001514"/>
    </source>
</evidence>
<feature type="compositionally biased region" description="Basic and acidic residues" evidence="2">
    <location>
        <begin position="1"/>
        <end position="14"/>
    </location>
</feature>
<organism evidence="4">
    <name type="scientific">Selaginella moellendorffii</name>
    <name type="common">Spikemoss</name>
    <dbReference type="NCBI Taxonomy" id="88036"/>
    <lineage>
        <taxon>Eukaryota</taxon>
        <taxon>Viridiplantae</taxon>
        <taxon>Streptophyta</taxon>
        <taxon>Embryophyta</taxon>
        <taxon>Tracheophyta</taxon>
        <taxon>Lycopodiopsida</taxon>
        <taxon>Selaginellales</taxon>
        <taxon>Selaginellaceae</taxon>
        <taxon>Selaginella</taxon>
    </lineage>
</organism>
<evidence type="ECO:0000256" key="2">
    <source>
        <dbReference type="SAM" id="MobiDB-lite"/>
    </source>
</evidence>
<reference evidence="3 4" key="1">
    <citation type="journal article" date="2011" name="Science">
        <title>The Selaginella genome identifies genetic changes associated with the evolution of vascular plants.</title>
        <authorList>
            <person name="Banks J.A."/>
            <person name="Nishiyama T."/>
            <person name="Hasebe M."/>
            <person name="Bowman J.L."/>
            <person name="Gribskov M."/>
            <person name="dePamphilis C."/>
            <person name="Albert V.A."/>
            <person name="Aono N."/>
            <person name="Aoyama T."/>
            <person name="Ambrose B.A."/>
            <person name="Ashton N.W."/>
            <person name="Axtell M.J."/>
            <person name="Barker E."/>
            <person name="Barker M.S."/>
            <person name="Bennetzen J.L."/>
            <person name="Bonawitz N.D."/>
            <person name="Chapple C."/>
            <person name="Cheng C."/>
            <person name="Correa L.G."/>
            <person name="Dacre M."/>
            <person name="DeBarry J."/>
            <person name="Dreyer I."/>
            <person name="Elias M."/>
            <person name="Engstrom E.M."/>
            <person name="Estelle M."/>
            <person name="Feng L."/>
            <person name="Finet C."/>
            <person name="Floyd S.K."/>
            <person name="Frommer W.B."/>
            <person name="Fujita T."/>
            <person name="Gramzow L."/>
            <person name="Gutensohn M."/>
            <person name="Harholt J."/>
            <person name="Hattori M."/>
            <person name="Heyl A."/>
            <person name="Hirai T."/>
            <person name="Hiwatashi Y."/>
            <person name="Ishikawa M."/>
            <person name="Iwata M."/>
            <person name="Karol K.G."/>
            <person name="Koehler B."/>
            <person name="Kolukisaoglu U."/>
            <person name="Kubo M."/>
            <person name="Kurata T."/>
            <person name="Lalonde S."/>
            <person name="Li K."/>
            <person name="Li Y."/>
            <person name="Litt A."/>
            <person name="Lyons E."/>
            <person name="Manning G."/>
            <person name="Maruyama T."/>
            <person name="Michael T.P."/>
            <person name="Mikami K."/>
            <person name="Miyazaki S."/>
            <person name="Morinaga S."/>
            <person name="Murata T."/>
            <person name="Mueller-Roeber B."/>
            <person name="Nelson D.R."/>
            <person name="Obara M."/>
            <person name="Oguri Y."/>
            <person name="Olmstead R.G."/>
            <person name="Onodera N."/>
            <person name="Petersen B.L."/>
            <person name="Pils B."/>
            <person name="Prigge M."/>
            <person name="Rensing S.A."/>
            <person name="Riano-Pachon D.M."/>
            <person name="Roberts A.W."/>
            <person name="Sato Y."/>
            <person name="Scheller H.V."/>
            <person name="Schulz B."/>
            <person name="Schulz C."/>
            <person name="Shakirov E.V."/>
            <person name="Shibagaki N."/>
            <person name="Shinohara N."/>
            <person name="Shippen D.E."/>
            <person name="Soerensen I."/>
            <person name="Sotooka R."/>
            <person name="Sugimoto N."/>
            <person name="Sugita M."/>
            <person name="Sumikawa N."/>
            <person name="Tanurdzic M."/>
            <person name="Theissen G."/>
            <person name="Ulvskov P."/>
            <person name="Wakazuki S."/>
            <person name="Weng J.K."/>
            <person name="Willats W.W."/>
            <person name="Wipf D."/>
            <person name="Wolf P.G."/>
            <person name="Yang L."/>
            <person name="Zimmer A.D."/>
            <person name="Zhu Q."/>
            <person name="Mitros T."/>
            <person name="Hellsten U."/>
            <person name="Loque D."/>
            <person name="Otillar R."/>
            <person name="Salamov A."/>
            <person name="Schmutz J."/>
            <person name="Shapiro H."/>
            <person name="Lindquist E."/>
            <person name="Lucas S."/>
            <person name="Rokhsar D."/>
            <person name="Grigoriev I.V."/>
        </authorList>
    </citation>
    <scope>NUCLEOTIDE SEQUENCE [LARGE SCALE GENOMIC DNA]</scope>
</reference>
<dbReference type="EMBL" id="GL377576">
    <property type="protein sequence ID" value="EFJ30007.1"/>
    <property type="molecule type" value="Genomic_DNA"/>
</dbReference>
<dbReference type="KEGG" id="smo:SELMODRAFT_440668"/>
<gene>
    <name evidence="3" type="ORF">SELMODRAFT_440668</name>
</gene>
<evidence type="ECO:0000313" key="3">
    <source>
        <dbReference type="EMBL" id="EFJ30007.1"/>
    </source>
</evidence>
<evidence type="ECO:0000256" key="1">
    <source>
        <dbReference type="SAM" id="Coils"/>
    </source>
</evidence>
<proteinExistence type="predicted"/>
<dbReference type="Gramene" id="EFJ30007">
    <property type="protein sequence ID" value="EFJ30007"/>
    <property type="gene ID" value="SELMODRAFT_440668"/>
</dbReference>
<accession>D8RDE3</accession>
<feature type="region of interest" description="Disordered" evidence="2">
    <location>
        <begin position="1"/>
        <end position="28"/>
    </location>
</feature>
<dbReference type="Proteomes" id="UP000001514">
    <property type="component" value="Unassembled WGS sequence"/>
</dbReference>
<sequence>MANRNGSDDQHGEVENAPPAEPNDEEDSLLMRVNAYLGDAPPVPDPAEVEDAESSPVWLAVEESIRQHTRPALEEAVKQARAEASAQATRELRMELQALAQDSSARMERFKVELDQERARVAELREELAIAKAQAVESKIKAKLMLDFALNERLFI</sequence>
<keyword evidence="1" id="KW-0175">Coiled coil</keyword>
<protein>
    <submittedName>
        <fullName evidence="3">Uncharacterized protein</fullName>
    </submittedName>
</protein>
<feature type="coiled-coil region" evidence="1">
    <location>
        <begin position="100"/>
        <end position="141"/>
    </location>
</feature>
<dbReference type="HOGENOM" id="CLU_1707317_0_0_1"/>